<dbReference type="InterPro" id="IPR010307">
    <property type="entry name" value="Laminin_dom_II"/>
</dbReference>
<evidence type="ECO:0000256" key="1">
    <source>
        <dbReference type="ARBA" id="ARBA00004302"/>
    </source>
</evidence>
<comment type="caution">
    <text evidence="13">Lacks conserved residue(s) required for the propagation of feature annotation.</text>
</comment>
<dbReference type="CDD" id="cd00055">
    <property type="entry name" value="EGF_Lam"/>
    <property type="match status" value="11"/>
</dbReference>
<dbReference type="Pfam" id="PF00053">
    <property type="entry name" value="EGF_laminin"/>
    <property type="match status" value="9"/>
</dbReference>
<feature type="domain" description="Laminin IV type A" evidence="17">
    <location>
        <begin position="555"/>
        <end position="740"/>
    </location>
</feature>
<evidence type="ECO:0000256" key="10">
    <source>
        <dbReference type="ARBA" id="ARBA00023180"/>
    </source>
</evidence>
<dbReference type="FunFam" id="2.10.25.10:FF:000106">
    <property type="entry name" value="Heparan sulfate proteoglycan 2"/>
    <property type="match status" value="1"/>
</dbReference>
<evidence type="ECO:0000256" key="4">
    <source>
        <dbReference type="ARBA" id="ARBA00022729"/>
    </source>
</evidence>
<feature type="disulfide bond" evidence="13">
    <location>
        <begin position="484"/>
        <end position="496"/>
    </location>
</feature>
<evidence type="ECO:0000256" key="7">
    <source>
        <dbReference type="ARBA" id="ARBA00022889"/>
    </source>
</evidence>
<dbReference type="Pfam" id="PF00054">
    <property type="entry name" value="Laminin_G_1"/>
    <property type="match status" value="1"/>
</dbReference>
<keyword evidence="3" id="KW-0272">Extracellular matrix</keyword>
<feature type="disulfide bond" evidence="13">
    <location>
        <begin position="954"/>
        <end position="963"/>
    </location>
</feature>
<dbReference type="GO" id="GO:0005102">
    <property type="term" value="F:signaling receptor binding"/>
    <property type="evidence" value="ECO:0007669"/>
    <property type="project" value="InterPro"/>
</dbReference>
<reference evidence="18" key="1">
    <citation type="submission" date="2020-07" db="EMBL/GenBank/DDBJ databases">
        <title>Multicomponent nature underlies the extraordinary mechanical properties of spider dragline silk.</title>
        <authorList>
            <person name="Kono N."/>
            <person name="Nakamura H."/>
            <person name="Mori M."/>
            <person name="Yoshida Y."/>
            <person name="Ohtoshi R."/>
            <person name="Malay A.D."/>
            <person name="Moran D.A.P."/>
            <person name="Tomita M."/>
            <person name="Numata K."/>
            <person name="Arakawa K."/>
        </authorList>
    </citation>
    <scope>NUCLEOTIDE SEQUENCE</scope>
</reference>
<feature type="disulfide bond" evidence="13">
    <location>
        <begin position="486"/>
        <end position="503"/>
    </location>
</feature>
<evidence type="ECO:0000259" key="16">
    <source>
        <dbReference type="PROSITE" id="PS50027"/>
    </source>
</evidence>
<feature type="domain" description="Laminin EGF-like" evidence="16">
    <location>
        <begin position="436"/>
        <end position="483"/>
    </location>
</feature>
<keyword evidence="4" id="KW-0732">Signal</keyword>
<dbReference type="Pfam" id="PF06009">
    <property type="entry name" value="Laminin_II"/>
    <property type="match status" value="1"/>
</dbReference>
<dbReference type="SUPFAM" id="SSF57196">
    <property type="entry name" value="EGF/Laminin"/>
    <property type="match status" value="10"/>
</dbReference>
<dbReference type="InterPro" id="IPR000742">
    <property type="entry name" value="EGF"/>
</dbReference>
<dbReference type="PROSITE" id="PS51115">
    <property type="entry name" value="LAMININ_IVA"/>
    <property type="match status" value="1"/>
</dbReference>
<dbReference type="GO" id="GO:0007411">
    <property type="term" value="P:axon guidance"/>
    <property type="evidence" value="ECO:0007669"/>
    <property type="project" value="TreeGrafter"/>
</dbReference>
<feature type="region of interest" description="Disordered" evidence="14">
    <location>
        <begin position="2194"/>
        <end position="2250"/>
    </location>
</feature>
<evidence type="ECO:0000259" key="15">
    <source>
        <dbReference type="PROSITE" id="PS50025"/>
    </source>
</evidence>
<dbReference type="FunFam" id="2.10.25.10:FF:000224">
    <property type="entry name" value="Usherin"/>
    <property type="match status" value="1"/>
</dbReference>
<dbReference type="FunFam" id="2.10.25.10:FF:000189">
    <property type="entry name" value="Laminin subunit alpha 2"/>
    <property type="match status" value="1"/>
</dbReference>
<dbReference type="FunFam" id="2.10.25.10:FF:000051">
    <property type="entry name" value="Laminin subunit alpha 4"/>
    <property type="match status" value="1"/>
</dbReference>
<feature type="domain" description="Laminin G" evidence="15">
    <location>
        <begin position="1842"/>
        <end position="2012"/>
    </location>
</feature>
<feature type="disulfide bond" evidence="13">
    <location>
        <begin position="918"/>
        <end position="932"/>
    </location>
</feature>
<dbReference type="PROSITE" id="PS50027">
    <property type="entry name" value="EGF_LAM_2"/>
    <property type="match status" value="8"/>
</dbReference>
<dbReference type="PRINTS" id="PR00011">
    <property type="entry name" value="EGFLAMININ"/>
</dbReference>
<comment type="caution">
    <text evidence="18">The sequence shown here is derived from an EMBL/GenBank/DDBJ whole genome shotgun (WGS) entry which is preliminary data.</text>
</comment>
<feature type="disulfide bond" evidence="13">
    <location>
        <begin position="505"/>
        <end position="514"/>
    </location>
</feature>
<feature type="domain" description="Laminin G" evidence="15">
    <location>
        <begin position="2445"/>
        <end position="2620"/>
    </location>
</feature>
<dbReference type="SMART" id="SM00180">
    <property type="entry name" value="EGF_Lam"/>
    <property type="match status" value="11"/>
</dbReference>
<accession>A0A8X6J261</accession>
<evidence type="ECO:0000256" key="12">
    <source>
        <dbReference type="PROSITE-ProRule" id="PRU00122"/>
    </source>
</evidence>
<evidence type="ECO:0000256" key="11">
    <source>
        <dbReference type="ARBA" id="ARBA00023292"/>
    </source>
</evidence>
<dbReference type="PROSITE" id="PS01248">
    <property type="entry name" value="EGF_LAM_1"/>
    <property type="match status" value="3"/>
</dbReference>
<dbReference type="GO" id="GO:0043256">
    <property type="term" value="C:laminin complex"/>
    <property type="evidence" value="ECO:0007669"/>
    <property type="project" value="TreeGrafter"/>
</dbReference>
<feature type="disulfide bond" evidence="13">
    <location>
        <begin position="347"/>
        <end position="364"/>
    </location>
</feature>
<name>A0A8X6J261_TRICU</name>
<dbReference type="EMBL" id="BMAO01023366">
    <property type="protein sequence ID" value="GFQ88215.1"/>
    <property type="molecule type" value="Genomic_DNA"/>
</dbReference>
<gene>
    <name evidence="18" type="primary">LanA</name>
    <name evidence="18" type="ORF">TNCT_225121</name>
</gene>
<feature type="domain" description="Laminin EGF-like" evidence="16">
    <location>
        <begin position="391"/>
        <end position="435"/>
    </location>
</feature>
<dbReference type="InterPro" id="IPR050440">
    <property type="entry name" value="Laminin/Netrin_ECM"/>
</dbReference>
<dbReference type="PANTHER" id="PTHR10574:SF406">
    <property type="entry name" value="LAMININ SUBUNIT ALPHA 5"/>
    <property type="match status" value="1"/>
</dbReference>
<evidence type="ECO:0000256" key="3">
    <source>
        <dbReference type="ARBA" id="ARBA00022530"/>
    </source>
</evidence>
<dbReference type="GO" id="GO:0070831">
    <property type="term" value="P:basement membrane assembly"/>
    <property type="evidence" value="ECO:0007669"/>
    <property type="project" value="TreeGrafter"/>
</dbReference>
<evidence type="ECO:0000256" key="9">
    <source>
        <dbReference type="ARBA" id="ARBA00023157"/>
    </source>
</evidence>
<evidence type="ECO:0000256" key="13">
    <source>
        <dbReference type="PROSITE-ProRule" id="PRU00460"/>
    </source>
</evidence>
<feature type="disulfide bond" evidence="13">
    <location>
        <begin position="1002"/>
        <end position="1011"/>
    </location>
</feature>
<organism evidence="18 19">
    <name type="scientific">Trichonephila clavata</name>
    <name type="common">Joro spider</name>
    <name type="synonym">Nephila clavata</name>
    <dbReference type="NCBI Taxonomy" id="2740835"/>
    <lineage>
        <taxon>Eukaryota</taxon>
        <taxon>Metazoa</taxon>
        <taxon>Ecdysozoa</taxon>
        <taxon>Arthropoda</taxon>
        <taxon>Chelicerata</taxon>
        <taxon>Arachnida</taxon>
        <taxon>Araneae</taxon>
        <taxon>Araneomorphae</taxon>
        <taxon>Entelegynae</taxon>
        <taxon>Araneoidea</taxon>
        <taxon>Nephilidae</taxon>
        <taxon>Trichonephila</taxon>
    </lineage>
</organism>
<protein>
    <submittedName>
        <fullName evidence="18">Laminin subunit alpha</fullName>
    </submittedName>
</protein>
<dbReference type="OrthoDB" id="10011303at2759"/>
<dbReference type="FunFam" id="2.10.25.10:FF:000083">
    <property type="entry name" value="Laminin subunit alpha"/>
    <property type="match status" value="1"/>
</dbReference>
<keyword evidence="11 13" id="KW-0424">Laminin EGF-like domain</keyword>
<feature type="domain" description="Laminin EGF-like" evidence="16">
    <location>
        <begin position="484"/>
        <end position="534"/>
    </location>
</feature>
<keyword evidence="5" id="KW-0677">Repeat</keyword>
<dbReference type="SMART" id="SM00282">
    <property type="entry name" value="LamG"/>
    <property type="match status" value="5"/>
</dbReference>
<evidence type="ECO:0000259" key="17">
    <source>
        <dbReference type="PROSITE" id="PS51115"/>
    </source>
</evidence>
<dbReference type="Proteomes" id="UP000887116">
    <property type="component" value="Unassembled WGS sequence"/>
</dbReference>
<feature type="domain" description="Laminin EGF-like" evidence="16">
    <location>
        <begin position="882"/>
        <end position="934"/>
    </location>
</feature>
<proteinExistence type="predicted"/>
<evidence type="ECO:0000256" key="2">
    <source>
        <dbReference type="ARBA" id="ARBA00022525"/>
    </source>
</evidence>
<feature type="domain" description="Laminin G" evidence="15">
    <location>
        <begin position="1642"/>
        <end position="1831"/>
    </location>
</feature>
<feature type="disulfide bond" evidence="13">
    <location>
        <begin position="366"/>
        <end position="375"/>
    </location>
</feature>
<feature type="domain" description="Laminin EGF-like" evidence="16">
    <location>
        <begin position="935"/>
        <end position="981"/>
    </location>
</feature>
<feature type="disulfide bond" evidence="13">
    <location>
        <begin position="345"/>
        <end position="357"/>
    </location>
</feature>
<dbReference type="PROSITE" id="PS50025">
    <property type="entry name" value="LAM_G_DOMAIN"/>
    <property type="match status" value="5"/>
</dbReference>
<dbReference type="FunFam" id="2.10.25.10:FF:000407">
    <property type="entry name" value="Laminin subunit alpha-3"/>
    <property type="match status" value="1"/>
</dbReference>
<dbReference type="InterPro" id="IPR056863">
    <property type="entry name" value="LMN_ATRN_NET-like_EGF"/>
</dbReference>
<dbReference type="SUPFAM" id="SSF49899">
    <property type="entry name" value="Concanavalin A-like lectins/glucanases"/>
    <property type="match status" value="5"/>
</dbReference>
<evidence type="ECO:0000313" key="18">
    <source>
        <dbReference type="EMBL" id="GFQ88215.1"/>
    </source>
</evidence>
<feature type="disulfide bond" evidence="12">
    <location>
        <begin position="2162"/>
        <end position="2189"/>
    </location>
</feature>
<keyword evidence="7" id="KW-0130">Cell adhesion</keyword>
<dbReference type="SUPFAM" id="SSF58104">
    <property type="entry name" value="Methyl-accepting chemotaxis protein (MCP) signaling domain"/>
    <property type="match status" value="1"/>
</dbReference>
<feature type="domain" description="Laminin EGF-like" evidence="16">
    <location>
        <begin position="982"/>
        <end position="1028"/>
    </location>
</feature>
<feature type="disulfide bond" evidence="13">
    <location>
        <begin position="793"/>
        <end position="802"/>
    </location>
</feature>
<dbReference type="Pfam" id="PF24973">
    <property type="entry name" value="EGF_LMN_ATRN"/>
    <property type="match status" value="1"/>
</dbReference>
<dbReference type="GO" id="GO:0030155">
    <property type="term" value="P:regulation of cell adhesion"/>
    <property type="evidence" value="ECO:0007669"/>
    <property type="project" value="InterPro"/>
</dbReference>
<evidence type="ECO:0000256" key="8">
    <source>
        <dbReference type="ARBA" id="ARBA00023054"/>
    </source>
</evidence>
<keyword evidence="19" id="KW-1185">Reference proteome</keyword>
<dbReference type="SMART" id="SM00181">
    <property type="entry name" value="EGF"/>
    <property type="match status" value="5"/>
</dbReference>
<dbReference type="InterPro" id="IPR013320">
    <property type="entry name" value="ConA-like_dom_sf"/>
</dbReference>
<feature type="disulfide bond" evidence="13">
    <location>
        <begin position="459"/>
        <end position="468"/>
    </location>
</feature>
<evidence type="ECO:0000256" key="5">
    <source>
        <dbReference type="ARBA" id="ARBA00022737"/>
    </source>
</evidence>
<feature type="disulfide bond" evidence="12">
    <location>
        <begin position="2593"/>
        <end position="2620"/>
    </location>
</feature>
<keyword evidence="9 13" id="KW-1015">Disulfide bond</keyword>
<feature type="disulfide bond" evidence="13">
    <location>
        <begin position="906"/>
        <end position="915"/>
    </location>
</feature>
<keyword evidence="2" id="KW-0964">Secreted</keyword>
<evidence type="ECO:0000256" key="6">
    <source>
        <dbReference type="ARBA" id="ARBA00022869"/>
    </source>
</evidence>
<dbReference type="CDD" id="cd00110">
    <property type="entry name" value="LamG"/>
    <property type="match status" value="5"/>
</dbReference>
<dbReference type="Pfam" id="PF02210">
    <property type="entry name" value="Laminin_G_2"/>
    <property type="match status" value="4"/>
</dbReference>
<dbReference type="GO" id="GO:0034446">
    <property type="term" value="P:substrate adhesion-dependent cell spreading"/>
    <property type="evidence" value="ECO:0007669"/>
    <property type="project" value="TreeGrafter"/>
</dbReference>
<feature type="disulfide bond" evidence="13">
    <location>
        <begin position="408"/>
        <end position="417"/>
    </location>
</feature>
<dbReference type="GO" id="GO:0045995">
    <property type="term" value="P:regulation of embryonic development"/>
    <property type="evidence" value="ECO:0007669"/>
    <property type="project" value="InterPro"/>
</dbReference>
<feature type="domain" description="Laminin EGF-like" evidence="16">
    <location>
        <begin position="774"/>
        <end position="823"/>
    </location>
</feature>
<evidence type="ECO:0000313" key="19">
    <source>
        <dbReference type="Proteomes" id="UP000887116"/>
    </source>
</evidence>
<feature type="domain" description="Laminin G" evidence="15">
    <location>
        <begin position="2261"/>
        <end position="2439"/>
    </location>
</feature>
<dbReference type="InterPro" id="IPR000034">
    <property type="entry name" value="Laminin_IV"/>
</dbReference>
<dbReference type="InterPro" id="IPR001791">
    <property type="entry name" value="Laminin_G"/>
</dbReference>
<dbReference type="GO" id="GO:0009887">
    <property type="term" value="P:animal organ morphogenesis"/>
    <property type="evidence" value="ECO:0007669"/>
    <property type="project" value="TreeGrafter"/>
</dbReference>
<comment type="subcellular location">
    <subcellularLocation>
        <location evidence="1">Secreted</location>
        <location evidence="1">Extracellular space</location>
        <location evidence="1">Extracellular matrix</location>
        <location evidence="1">Basement membrane</location>
    </subcellularLocation>
</comment>
<dbReference type="Gene3D" id="2.60.120.200">
    <property type="match status" value="5"/>
</dbReference>
<dbReference type="Pfam" id="PF06008">
    <property type="entry name" value="Laminin_I"/>
    <property type="match status" value="1"/>
</dbReference>
<evidence type="ECO:0000256" key="14">
    <source>
        <dbReference type="SAM" id="MobiDB-lite"/>
    </source>
</evidence>
<dbReference type="PANTHER" id="PTHR10574">
    <property type="entry name" value="NETRIN/LAMININ-RELATED"/>
    <property type="match status" value="1"/>
</dbReference>
<keyword evidence="10" id="KW-0325">Glycoprotein</keyword>
<keyword evidence="8" id="KW-0175">Coiled coil</keyword>
<dbReference type="GO" id="GO:0016477">
    <property type="term" value="P:cell migration"/>
    <property type="evidence" value="ECO:0007669"/>
    <property type="project" value="TreeGrafter"/>
</dbReference>
<feature type="non-terminal residue" evidence="18">
    <location>
        <position position="1"/>
    </location>
</feature>
<dbReference type="InterPro" id="IPR009254">
    <property type="entry name" value="Laminin_aI"/>
</dbReference>
<dbReference type="SMART" id="SM00281">
    <property type="entry name" value="LamB"/>
    <property type="match status" value="1"/>
</dbReference>
<dbReference type="GO" id="GO:0030334">
    <property type="term" value="P:regulation of cell migration"/>
    <property type="evidence" value="ECO:0007669"/>
    <property type="project" value="InterPro"/>
</dbReference>
<feature type="domain" description="Laminin EGF-like" evidence="16">
    <location>
        <begin position="345"/>
        <end position="390"/>
    </location>
</feature>
<dbReference type="Gene3D" id="2.10.25.10">
    <property type="entry name" value="Laminin"/>
    <property type="match status" value="11"/>
</dbReference>
<sequence>ELQTSRMALLGKEQNNLNLDYTISQPGPHVMMITYHTPQKGQSATATIDVESSPDRIEQGRATFYDCGYSFLCRLAVVDQQGEVATFNLESNYVNVAINMVDDYSDVAIDEVAFVPANLWHMDYIVPKTLCIRKDGQCIESEYLPVPESTKIEFESGYNEYQKASVLPNGVTDTDIVLVNLKELDNVIDLQGTVSTPGLYAFIVHYYQPDHPTFEAKVIIQDGEYHEATLPLPFCPSVSGCRTVVHAKDTQETAFQIEQNFQLNIRQPANKTVLAGEQAFSGYVLAIPSKEFHEKVLTPLPLDKAGKFLKECGKNSFLLDPEVAGFCREAAFALTSEYNNGALPCQCDTDGSLSFECEEFGGACECKPHVIGRTCSQCRTGYFGFPNCKPCDCPSTAFCQPVTGQCICPPRVTGERCDVCVDYTYGFDPIIGCEECNCYPLGVVNGNLQCDLETGQCQCKSNVVGRNCNKCKAGYWAFPHCQLCNCDLRGSTESICDEDSARCYCKDNVYGDSCDQCKPGTFYLEEINPLGCTKCFCFGTTDRCSSGYLFIQQIYSMSNWKAKVLDIESEMADVDMEVSLFEIEGGIQAYLSLLPGGTLFYFSAPSQYLGNKLSSYGSNIVYTLFTSTDKNSPIESSVGPDLILIGNNITIVHDHIEQPADGIPFTVEVSLIEHEFHHISGREVTREQMMMVLVNLEALLIRGSYFQPVEEIKLSRVLMDTATENYIADTPPYQAPRVEQCHCPPSYKGSSCEECAPGYYRSKTGPYLGYCVPCQCNGHAQTCDINTGKCIGCQHNTVGDHCEKCEAGYHGDSTQGTPYDCLICACPLPIASNNFAESCEVSPSGQEISCVCKPGYYGGRCEVCDIGFYGSPEILGSTCQPCDCSGNIDPSKPGSCDSVTGQCILCLNNTFGSACELCAPGFYGDAVSIKDCRKCNCDECGTRKCDHDTGECNCWPNVEGTRCDRCRENHWGFQSCGGCRPCNCGQASKSEQCDLETGQCPCQPGAGGLTCDLCEPGYWRYSAAGCISCNCDEKYSAGAVCNAVSGQCQCLPGVLGDKCDSCPYRWVFVKNEGCLECDVCVHGLLDATDALEELISPVTEEMKDVSSSYFANKRLQNVNATADTLRLGVDELLLDPTGLDYSPLVGAVQNLEKQRDIIDRTANHLLTQADTINTDADNTRIEALEAEKLIRDAINNVNGIIEELGKLSEGLQGSAGPDVDNLIRQAEYILEELKNRDFDPAQNDTVVEYTACEDLLDHVKSFEVPVLESKMKFEEENEKLMNLANLLNDLKNNSQRAYGVAEDAQTLQEELQTIPVKEIIAQVEENADKVYEILKNASDLLDKTKGFIGDARKSFGDLSEDAERLLLAIRDLKDQIQDTEESFKDITDPIREATEHAAFLMEQAMLLDQSLANTRDSADAAVKAAKAYANIEEAINDAYEAAEAALKASDQAGSMSDGVLDKTSDSKENTGQLLESAYQLEDQVTELEPQLQSAKDGVLLIGYQNGKTSKGLEAIRKDLDKLPLHSLGVLAGLAANDSAAADATAKRAAEKIEDIVSKLPDDEIRATEVPKAIEDSKQAIKAAHSYADRVASIVPDTNALIDKAGKKESAMRIIGTDVSDKIAKLQQKVAIARTQANRIKLGVQFFENTTLQVRNPESMHKAATYTYLSMYFKTTERYGLLTFVGNEKGSHNRMKRVLTDDYLALEVRGGYLVLVMDLGSGSQSIKHDTYVSDGKWHQVVVERTGKTCSLTVRSEDQNDAVVEGFLPGTYSVFNLDQKVSKFFIGGISEKLSLPDTLENYHFDGCIEDVEFGETPIGLWDFVFAENNIEGCEERNELSIPPSNGLRFSGSGYVILPRKRHQFSSETTIKMLFKTYAKDGLMFLIGKNNDFFALEMQDGYVILKYDLGSGLATLKSPETYNDGKWHSLEAARLDRDAILKVDQVEVDSGVSPGGETSLSTTNQIFVGGYPRRQPFSYPITNIGFEGCIMDMQISAEITDLNKNKEALGVVNGCPVTIARTVSFNNVSAGYIGMPPANLQKLAQLTFKFKTSKENGVIFYSANEDNSNYLFIGLHNGNIIMKSRPGGESRSRDVKYNDLQWHYVSATKALRQMRLDIDDFFSVEIEVPVDALVSTTTPMYFGGVPDGFAIAEDIVPYYSPFVGCIGDTTVNNIFQNFADTQDKMFASLASCPLEEPFEESTQAPLPVGQSPRPDSEETEGSTTPTVEEEESVDYPEGPEPTPVGQCALPLPPRRDITVKPGDGIRFGNTPYSRQQFTKPGSFMSSILEDSTFALEFKSSSDSGVMFYVSDAKHIDFVGLFMKEGKIVYVFNCGTGTAVITSQNTYNDGTWHRVVFSRQGQEGRLVIDDDEEVRGTSIGSANSVNVKPPFYIGGVTEEVAREAKNNLKGINYSFPGCIRNVEAQGDLLTSEKPSLTRNTTGCSSKVEEGTFFSSDGGYLILYDKYRVGQRISITVDIKPRNLSGVLMAVHGRQDYLILQLIDGRVEFGVDNGAGPITASFIPTEKHYLCDGEFHTIQVVKSNNFVTLSVDGVFSEPGIGVGGVSSTDTNDPLYIGGLPEASLSKRGVLTFDQFAGCMRYLELDSKPQSLAQSRVFGQVTLNTCPTI</sequence>
<dbReference type="InterPro" id="IPR002049">
    <property type="entry name" value="LE_dom"/>
</dbReference>
<dbReference type="Pfam" id="PF00052">
    <property type="entry name" value="Laminin_B"/>
    <property type="match status" value="1"/>
</dbReference>
<keyword evidence="6" id="KW-0084">Basement membrane</keyword>
<feature type="domain" description="Laminin G" evidence="15">
    <location>
        <begin position="2019"/>
        <end position="2189"/>
    </location>
</feature>
<dbReference type="GO" id="GO:0009888">
    <property type="term" value="P:tissue development"/>
    <property type="evidence" value="ECO:0007669"/>
    <property type="project" value="TreeGrafter"/>
</dbReference>